<proteinExistence type="predicted"/>
<protein>
    <submittedName>
        <fullName evidence="1">Uncharacterized protein</fullName>
    </submittedName>
</protein>
<gene>
    <name evidence="1" type="ORF">FKW44_012417</name>
</gene>
<organism evidence="1 2">
    <name type="scientific">Caligus rogercresseyi</name>
    <name type="common">Sea louse</name>
    <dbReference type="NCBI Taxonomy" id="217165"/>
    <lineage>
        <taxon>Eukaryota</taxon>
        <taxon>Metazoa</taxon>
        <taxon>Ecdysozoa</taxon>
        <taxon>Arthropoda</taxon>
        <taxon>Crustacea</taxon>
        <taxon>Multicrustacea</taxon>
        <taxon>Hexanauplia</taxon>
        <taxon>Copepoda</taxon>
        <taxon>Siphonostomatoida</taxon>
        <taxon>Caligidae</taxon>
        <taxon>Caligus</taxon>
    </lineage>
</organism>
<sequence length="90" mass="9923">YCKAVILFGLNSGGHSLTTKAINFEILNVKVLIAKRSTTNEPLHPWELKAFLPAAARYAALDLKIPTLFDNSWIRASEEIKCSPSVALSH</sequence>
<dbReference type="Proteomes" id="UP000595437">
    <property type="component" value="Chromosome 8"/>
</dbReference>
<dbReference type="EMBL" id="CP045897">
    <property type="protein sequence ID" value="QQP51156.1"/>
    <property type="molecule type" value="Genomic_DNA"/>
</dbReference>
<evidence type="ECO:0000313" key="1">
    <source>
        <dbReference type="EMBL" id="QQP51156.1"/>
    </source>
</evidence>
<keyword evidence="2" id="KW-1185">Reference proteome</keyword>
<dbReference type="AlphaFoldDB" id="A0A7T8HJG5"/>
<feature type="non-terminal residue" evidence="1">
    <location>
        <position position="1"/>
    </location>
</feature>
<name>A0A7T8HJG5_CALRO</name>
<evidence type="ECO:0000313" key="2">
    <source>
        <dbReference type="Proteomes" id="UP000595437"/>
    </source>
</evidence>
<reference evidence="2" key="1">
    <citation type="submission" date="2021-01" db="EMBL/GenBank/DDBJ databases">
        <title>Caligus Genome Assembly.</title>
        <authorList>
            <person name="Gallardo-Escarate C."/>
        </authorList>
    </citation>
    <scope>NUCLEOTIDE SEQUENCE [LARGE SCALE GENOMIC DNA]</scope>
</reference>
<accession>A0A7T8HJG5</accession>